<reference evidence="2" key="1">
    <citation type="submission" date="2019-08" db="EMBL/GenBank/DDBJ databases">
        <title>Reference gene set and small RNA set construction with multiple tissues from Davidia involucrata Baill.</title>
        <authorList>
            <person name="Yang H."/>
            <person name="Zhou C."/>
            <person name="Li G."/>
            <person name="Wang J."/>
            <person name="Gao P."/>
            <person name="Wang M."/>
            <person name="Wang R."/>
            <person name="Zhao Y."/>
        </authorList>
    </citation>
    <scope>NUCLEOTIDE SEQUENCE</scope>
    <source>
        <tissue evidence="2">Mixed with DoveR01_LX</tissue>
    </source>
</reference>
<name>A0A5B7B7L7_DAVIN</name>
<dbReference type="PANTHER" id="PTHR33098">
    <property type="entry name" value="COTTON FIBER (DUF761)"/>
    <property type="match status" value="1"/>
</dbReference>
<gene>
    <name evidence="2" type="ORF">Din_034298</name>
</gene>
<organism evidence="2">
    <name type="scientific">Davidia involucrata</name>
    <name type="common">Dove tree</name>
    <dbReference type="NCBI Taxonomy" id="16924"/>
    <lineage>
        <taxon>Eukaryota</taxon>
        <taxon>Viridiplantae</taxon>
        <taxon>Streptophyta</taxon>
        <taxon>Embryophyta</taxon>
        <taxon>Tracheophyta</taxon>
        <taxon>Spermatophyta</taxon>
        <taxon>Magnoliopsida</taxon>
        <taxon>eudicotyledons</taxon>
        <taxon>Gunneridae</taxon>
        <taxon>Pentapetalae</taxon>
        <taxon>asterids</taxon>
        <taxon>Cornales</taxon>
        <taxon>Nyssaceae</taxon>
        <taxon>Davidia</taxon>
    </lineage>
</organism>
<protein>
    <submittedName>
        <fullName evidence="2">Uncharacterized protein</fullName>
    </submittedName>
</protein>
<accession>A0A5B7B7L7</accession>
<dbReference type="Pfam" id="PF05553">
    <property type="entry name" value="DUF761"/>
    <property type="match status" value="1"/>
</dbReference>
<proteinExistence type="predicted"/>
<dbReference type="EMBL" id="GHES01034298">
    <property type="protein sequence ID" value="MPA64857.1"/>
    <property type="molecule type" value="Transcribed_RNA"/>
</dbReference>
<feature type="region of interest" description="Disordered" evidence="1">
    <location>
        <begin position="102"/>
        <end position="140"/>
    </location>
</feature>
<dbReference type="AlphaFoldDB" id="A0A5B7B7L7"/>
<dbReference type="InterPro" id="IPR008480">
    <property type="entry name" value="DUF761_pln"/>
</dbReference>
<dbReference type="PANTHER" id="PTHR33098:SF3">
    <property type="entry name" value="COTTON FIBER PROTEIN"/>
    <property type="match status" value="1"/>
</dbReference>
<feature type="compositionally biased region" description="Basic residues" evidence="1">
    <location>
        <begin position="122"/>
        <end position="132"/>
    </location>
</feature>
<evidence type="ECO:0000256" key="1">
    <source>
        <dbReference type="SAM" id="MobiDB-lite"/>
    </source>
</evidence>
<sequence>MSSLNLAKKLQHAKKAWKSFTNTLQSKLSNVKIPKAIKKTTNRIITLHRRRCHHHHHHYHNHHQHQKSFAAIYVDQLFPELTSMHAKHLQYSLDKASKAKETAASSSGANKAKETAATMNMQKHKKGLPRKSKAGDETSAPANIADAWKAALPQLQLQGVDERAEEFISKFRQEMKLQREQSIIEFQEMLARSA</sequence>
<evidence type="ECO:0000313" key="2">
    <source>
        <dbReference type="EMBL" id="MPA64857.1"/>
    </source>
</evidence>